<protein>
    <submittedName>
        <fullName evidence="3">Transcriptional regulator with XRE-family HTH domain</fullName>
    </submittedName>
</protein>
<dbReference type="GO" id="GO:0005829">
    <property type="term" value="C:cytosol"/>
    <property type="evidence" value="ECO:0007669"/>
    <property type="project" value="TreeGrafter"/>
</dbReference>
<proteinExistence type="predicted"/>
<sequence length="362" mass="39601">MQIGERIAFYRQRRGYTQSQLAGLVGRSTDWLSKIERGERQLRRVDVLTELAGALRVSLGDLMGQPVLMEEDDERDNIPAIRDALMAPGRLSRVLFASDAAAPPDLRQAEQLVEFLWADYQRGRIGEVVERLPRLIHSAQQIEDAATGQAPDVRRRSWAMSARTHHLAATTLSKVGEADLSWIAAERAMKAADEADDPLVLASAARAATHALLAVGRYDDALSLGETAARWLGPQVAAGDPEALSLLGMLHLRTAVAAARRQDRAGADELLGQAERSAVRLGEDGNYWQTGFGPTNVELHRLSAGLDLGDMSWVAKRGEDVDVAHLPVERQVTHMIDLARALSFLARDDDAVDLVERIISSS</sequence>
<dbReference type="GO" id="GO:0003677">
    <property type="term" value="F:DNA binding"/>
    <property type="evidence" value="ECO:0007669"/>
    <property type="project" value="UniProtKB-KW"/>
</dbReference>
<dbReference type="CDD" id="cd00093">
    <property type="entry name" value="HTH_XRE"/>
    <property type="match status" value="1"/>
</dbReference>
<evidence type="ECO:0000256" key="1">
    <source>
        <dbReference type="ARBA" id="ARBA00023125"/>
    </source>
</evidence>
<dbReference type="PANTHER" id="PTHR46797:SF1">
    <property type="entry name" value="METHYLPHOSPHONATE SYNTHASE"/>
    <property type="match status" value="1"/>
</dbReference>
<reference evidence="3 4" key="1">
    <citation type="submission" date="2019-02" db="EMBL/GenBank/DDBJ databases">
        <title>Sequencing the genomes of 1000 actinobacteria strains.</title>
        <authorList>
            <person name="Klenk H.-P."/>
        </authorList>
    </citation>
    <scope>NUCLEOTIDE SEQUENCE [LARGE SCALE GENOMIC DNA]</scope>
    <source>
        <strain evidence="3 4">DSM 45779</strain>
    </source>
</reference>
<comment type="caution">
    <text evidence="3">The sequence shown here is derived from an EMBL/GenBank/DDBJ whole genome shotgun (WGS) entry which is preliminary data.</text>
</comment>
<dbReference type="Gene3D" id="1.10.260.40">
    <property type="entry name" value="lambda repressor-like DNA-binding domains"/>
    <property type="match status" value="1"/>
</dbReference>
<gene>
    <name evidence="3" type="ORF">EV383_4263</name>
</gene>
<dbReference type="EMBL" id="SHKL01000001">
    <property type="protein sequence ID" value="RZT87344.1"/>
    <property type="molecule type" value="Genomic_DNA"/>
</dbReference>
<keyword evidence="4" id="KW-1185">Reference proteome</keyword>
<dbReference type="InterPro" id="IPR050807">
    <property type="entry name" value="TransReg_Diox_bact_type"/>
</dbReference>
<dbReference type="InterPro" id="IPR001387">
    <property type="entry name" value="Cro/C1-type_HTH"/>
</dbReference>
<feature type="domain" description="HTH cro/C1-type" evidence="2">
    <location>
        <begin position="7"/>
        <end position="62"/>
    </location>
</feature>
<evidence type="ECO:0000259" key="2">
    <source>
        <dbReference type="PROSITE" id="PS50943"/>
    </source>
</evidence>
<dbReference type="SMART" id="SM00530">
    <property type="entry name" value="HTH_XRE"/>
    <property type="match status" value="1"/>
</dbReference>
<dbReference type="Proteomes" id="UP000291591">
    <property type="component" value="Unassembled WGS sequence"/>
</dbReference>
<dbReference type="PANTHER" id="PTHR46797">
    <property type="entry name" value="HTH-TYPE TRANSCRIPTIONAL REGULATOR"/>
    <property type="match status" value="1"/>
</dbReference>
<dbReference type="AlphaFoldDB" id="A0A4Q7V1K7"/>
<dbReference type="Pfam" id="PF13560">
    <property type="entry name" value="HTH_31"/>
    <property type="match status" value="1"/>
</dbReference>
<dbReference type="GO" id="GO:0003700">
    <property type="term" value="F:DNA-binding transcription factor activity"/>
    <property type="evidence" value="ECO:0007669"/>
    <property type="project" value="TreeGrafter"/>
</dbReference>
<dbReference type="PROSITE" id="PS50943">
    <property type="entry name" value="HTH_CROC1"/>
    <property type="match status" value="1"/>
</dbReference>
<keyword evidence="1" id="KW-0238">DNA-binding</keyword>
<evidence type="ECO:0000313" key="4">
    <source>
        <dbReference type="Proteomes" id="UP000291591"/>
    </source>
</evidence>
<organism evidence="3 4">
    <name type="scientific">Pseudonocardia sediminis</name>
    <dbReference type="NCBI Taxonomy" id="1397368"/>
    <lineage>
        <taxon>Bacteria</taxon>
        <taxon>Bacillati</taxon>
        <taxon>Actinomycetota</taxon>
        <taxon>Actinomycetes</taxon>
        <taxon>Pseudonocardiales</taxon>
        <taxon>Pseudonocardiaceae</taxon>
        <taxon>Pseudonocardia</taxon>
    </lineage>
</organism>
<name>A0A4Q7V1K7_PSEST</name>
<accession>A0A4Q7V1K7</accession>
<dbReference type="InterPro" id="IPR010982">
    <property type="entry name" value="Lambda_DNA-bd_dom_sf"/>
</dbReference>
<dbReference type="SUPFAM" id="SSF47413">
    <property type="entry name" value="lambda repressor-like DNA-binding domains"/>
    <property type="match status" value="1"/>
</dbReference>
<evidence type="ECO:0000313" key="3">
    <source>
        <dbReference type="EMBL" id="RZT87344.1"/>
    </source>
</evidence>